<sequence length="110" mass="11436">MAQTTDREALIMPSTRQINFSGAGAAASAAQALTPISPNAAIAELGTSAVAARALESISPSLNASIASNLGDGFDTPVSAWLADYLVQEFNSLSEQSPRTRGRWGRTVNK</sequence>
<dbReference type="AlphaFoldDB" id="A0A4R5TXD1"/>
<reference evidence="1 2" key="1">
    <citation type="submission" date="2019-03" db="EMBL/GenBank/DDBJ databases">
        <title>Arthrobacter sp. nov., an bacterium isolated from biocrust in Mu Us Desert.</title>
        <authorList>
            <person name="Lixiong L."/>
        </authorList>
    </citation>
    <scope>NUCLEOTIDE SEQUENCE [LARGE SCALE GENOMIC DNA]</scope>
    <source>
        <strain evidence="1 2">SLN-3</strain>
    </source>
</reference>
<dbReference type="EMBL" id="SMTK01000003">
    <property type="protein sequence ID" value="TDK25851.1"/>
    <property type="molecule type" value="Genomic_DNA"/>
</dbReference>
<accession>A0A4R5TXD1</accession>
<organism evidence="1 2">
    <name type="scientific">Arthrobacter crusticola</name>
    <dbReference type="NCBI Taxonomy" id="2547960"/>
    <lineage>
        <taxon>Bacteria</taxon>
        <taxon>Bacillati</taxon>
        <taxon>Actinomycetota</taxon>
        <taxon>Actinomycetes</taxon>
        <taxon>Micrococcales</taxon>
        <taxon>Micrococcaceae</taxon>
        <taxon>Arthrobacter</taxon>
    </lineage>
</organism>
<protein>
    <submittedName>
        <fullName evidence="1">Uncharacterized protein</fullName>
    </submittedName>
</protein>
<comment type="caution">
    <text evidence="1">The sequence shown here is derived from an EMBL/GenBank/DDBJ whole genome shotgun (WGS) entry which is preliminary data.</text>
</comment>
<keyword evidence="2" id="KW-1185">Reference proteome</keyword>
<name>A0A4R5TXD1_9MICC</name>
<evidence type="ECO:0000313" key="1">
    <source>
        <dbReference type="EMBL" id="TDK25851.1"/>
    </source>
</evidence>
<evidence type="ECO:0000313" key="2">
    <source>
        <dbReference type="Proteomes" id="UP000295411"/>
    </source>
</evidence>
<gene>
    <name evidence="1" type="ORF">E2F48_11555</name>
</gene>
<dbReference type="Proteomes" id="UP000295411">
    <property type="component" value="Unassembled WGS sequence"/>
</dbReference>
<dbReference type="RefSeq" id="WP_133404081.1">
    <property type="nucleotide sequence ID" value="NZ_SMTK01000003.1"/>
</dbReference>
<proteinExistence type="predicted"/>